<dbReference type="Gene3D" id="3.30.590.10">
    <property type="entry name" value="Glutamine synthetase/guanido kinase, catalytic domain"/>
    <property type="match status" value="1"/>
</dbReference>
<feature type="binding site" evidence="5">
    <location>
        <begin position="167"/>
        <end position="171"/>
    </location>
    <ligand>
        <name>ATP</name>
        <dbReference type="ChEBI" id="CHEBI:30616"/>
    </ligand>
</feature>
<dbReference type="PANTHER" id="PTHR11547">
    <property type="entry name" value="ARGININE OR CREATINE KINASE"/>
    <property type="match status" value="1"/>
</dbReference>
<dbReference type="EMBL" id="VUMD01000011">
    <property type="protein sequence ID" value="MSS37497.1"/>
    <property type="molecule type" value="Genomic_DNA"/>
</dbReference>
<keyword evidence="1 5" id="KW-0808">Transferase</keyword>
<comment type="similarity">
    <text evidence="5">Belongs to the ATP:guanido phosphotransferase family.</text>
</comment>
<evidence type="ECO:0000256" key="2">
    <source>
        <dbReference type="ARBA" id="ARBA00022741"/>
    </source>
</evidence>
<dbReference type="SUPFAM" id="SSF55931">
    <property type="entry name" value="Glutamine synthetase/guanido kinase"/>
    <property type="match status" value="1"/>
</dbReference>
<keyword evidence="2 5" id="KW-0547">Nucleotide-binding</keyword>
<comment type="caution">
    <text evidence="7">The sequence shown here is derived from an EMBL/GenBank/DDBJ whole genome shotgun (WGS) entry which is preliminary data.</text>
</comment>
<proteinExistence type="inferred from homology"/>
<gene>
    <name evidence="7" type="ORF">FYJ39_13155</name>
</gene>
<dbReference type="GO" id="GO:0004111">
    <property type="term" value="F:creatine kinase activity"/>
    <property type="evidence" value="ECO:0007669"/>
    <property type="project" value="InterPro"/>
</dbReference>
<dbReference type="GO" id="GO:0046314">
    <property type="term" value="P:phosphocreatine biosynthetic process"/>
    <property type="evidence" value="ECO:0007669"/>
    <property type="project" value="InterPro"/>
</dbReference>
<dbReference type="AlphaFoldDB" id="A0A7X2NMD2"/>
<keyword evidence="8" id="KW-1185">Reference proteome</keyword>
<dbReference type="InterPro" id="IPR014746">
    <property type="entry name" value="Gln_synth/guanido_kin_cat_dom"/>
</dbReference>
<organism evidence="7 8">
    <name type="scientific">Clostridium porci</name>
    <dbReference type="NCBI Taxonomy" id="2605778"/>
    <lineage>
        <taxon>Bacteria</taxon>
        <taxon>Bacillati</taxon>
        <taxon>Bacillota</taxon>
        <taxon>Clostridia</taxon>
        <taxon>Eubacteriales</taxon>
        <taxon>Clostridiaceae</taxon>
        <taxon>Clostridium</taxon>
    </lineage>
</organism>
<keyword evidence="4 5" id="KW-0067">ATP-binding</keyword>
<evidence type="ECO:0000256" key="1">
    <source>
        <dbReference type="ARBA" id="ARBA00022679"/>
    </source>
</evidence>
<protein>
    <submittedName>
        <fullName evidence="7">ATP--guanido phosphotransferase</fullName>
    </submittedName>
</protein>
<dbReference type="CDD" id="cd07930">
    <property type="entry name" value="bacterial_phosphagen_kinase"/>
    <property type="match status" value="1"/>
</dbReference>
<dbReference type="InterPro" id="IPR000749">
    <property type="entry name" value="ATP-guanido_PTrfase"/>
</dbReference>
<accession>A0A7X2NMD2</accession>
<evidence type="ECO:0000313" key="8">
    <source>
        <dbReference type="Proteomes" id="UP000429958"/>
    </source>
</evidence>
<comment type="caution">
    <text evidence="5">Lacks conserved residue(s) required for the propagation of feature annotation.</text>
</comment>
<evidence type="ECO:0000256" key="3">
    <source>
        <dbReference type="ARBA" id="ARBA00022777"/>
    </source>
</evidence>
<dbReference type="InterPro" id="IPR022414">
    <property type="entry name" value="ATP-guanido_PTrfase_cat"/>
</dbReference>
<dbReference type="GO" id="GO:0005615">
    <property type="term" value="C:extracellular space"/>
    <property type="evidence" value="ECO:0007669"/>
    <property type="project" value="TreeGrafter"/>
</dbReference>
<dbReference type="InterPro" id="IPR023660">
    <property type="entry name" value="Arg_Kinase"/>
</dbReference>
<name>A0A7X2NMD2_9CLOT</name>
<reference evidence="7 8" key="1">
    <citation type="submission" date="2019-08" db="EMBL/GenBank/DDBJ databases">
        <title>In-depth cultivation of the pig gut microbiome towards novel bacterial diversity and tailored functional studies.</title>
        <authorList>
            <person name="Wylensek D."/>
            <person name="Hitch T.C.A."/>
            <person name="Clavel T."/>
        </authorList>
    </citation>
    <scope>NUCLEOTIDE SEQUENCE [LARGE SCALE GENOMIC DNA]</scope>
    <source>
        <strain evidence="7 8">WCA-389-WT-23D1</strain>
    </source>
</reference>
<evidence type="ECO:0000259" key="6">
    <source>
        <dbReference type="PROSITE" id="PS51510"/>
    </source>
</evidence>
<evidence type="ECO:0000256" key="5">
    <source>
        <dbReference type="PROSITE-ProRule" id="PRU00843"/>
    </source>
</evidence>
<feature type="binding site" evidence="5">
    <location>
        <position position="116"/>
    </location>
    <ligand>
        <name>ATP</name>
        <dbReference type="ChEBI" id="CHEBI:30616"/>
    </ligand>
</feature>
<evidence type="ECO:0000256" key="4">
    <source>
        <dbReference type="ARBA" id="ARBA00022840"/>
    </source>
</evidence>
<dbReference type="Proteomes" id="UP000429958">
    <property type="component" value="Unassembled WGS sequence"/>
</dbReference>
<dbReference type="PANTHER" id="PTHR11547:SF38">
    <property type="entry name" value="ARGININE KINASE 1-RELATED"/>
    <property type="match status" value="1"/>
</dbReference>
<dbReference type="RefSeq" id="WP_154472939.1">
    <property type="nucleotide sequence ID" value="NZ_VUMD01000011.1"/>
</dbReference>
<keyword evidence="3 5" id="KW-0418">Kinase</keyword>
<feature type="binding site" evidence="5">
    <location>
        <begin position="198"/>
        <end position="203"/>
    </location>
    <ligand>
        <name>ATP</name>
        <dbReference type="ChEBI" id="CHEBI:30616"/>
    </ligand>
</feature>
<evidence type="ECO:0000313" key="7">
    <source>
        <dbReference type="EMBL" id="MSS37497.1"/>
    </source>
</evidence>
<dbReference type="PROSITE" id="PS51510">
    <property type="entry name" value="PHOSPHAGEN_KINASE_C"/>
    <property type="match status" value="1"/>
</dbReference>
<feature type="binding site" evidence="5">
    <location>
        <begin position="17"/>
        <end position="21"/>
    </location>
    <ligand>
        <name>ATP</name>
        <dbReference type="ChEBI" id="CHEBI:30616"/>
    </ligand>
</feature>
<dbReference type="Pfam" id="PF00217">
    <property type="entry name" value="ATP-gua_Ptrans"/>
    <property type="match status" value="1"/>
</dbReference>
<feature type="domain" description="Phosphagen kinase C-terminal" evidence="6">
    <location>
        <begin position="14"/>
        <end position="245"/>
    </location>
</feature>
<dbReference type="GO" id="GO:0005524">
    <property type="term" value="F:ATP binding"/>
    <property type="evidence" value="ECO:0007669"/>
    <property type="project" value="UniProtKB-UniRule"/>
</dbReference>
<sequence>MNKWFERMDSKSSNIVYSRIRLARNWDEYAFPSKMTKVQCKEMVGRLQEGLKSIGELDGREYQYRQLDTAQEMEKRALRERRILNLAAVNKKEPAGLFMSEDEGSSLVLGGDDHIRIQQIGAGLCLDELWQQADAMDDYVNERFSYAFDDKYGYLTSFPTNVGTGLRACVVLHLPTLSQVRKFQSIVGDMSRFGTAIRGLYGEGSDNYGSLYEISNQRTLGQSEKEIVELVTKAAAQLNNQELRVRSASLNTQRLEREDEAYKSYGVLKYARKIAEKDARIFLSQLMAGEEDGLLKFDKKCSLYSLIIGIKPANLNLWFKRPLDKGELDAVRAAYIRQNLPEIAGA</sequence>